<name>A0A135SX98_9PEZI</name>
<organism evidence="2 3">
    <name type="scientific">Colletotrichum nymphaeae SA-01</name>
    <dbReference type="NCBI Taxonomy" id="1460502"/>
    <lineage>
        <taxon>Eukaryota</taxon>
        <taxon>Fungi</taxon>
        <taxon>Dikarya</taxon>
        <taxon>Ascomycota</taxon>
        <taxon>Pezizomycotina</taxon>
        <taxon>Sordariomycetes</taxon>
        <taxon>Hypocreomycetidae</taxon>
        <taxon>Glomerellales</taxon>
        <taxon>Glomerellaceae</taxon>
        <taxon>Colletotrichum</taxon>
        <taxon>Colletotrichum acutatum species complex</taxon>
    </lineage>
</organism>
<evidence type="ECO:0000256" key="1">
    <source>
        <dbReference type="SAM" id="MobiDB-lite"/>
    </source>
</evidence>
<feature type="region of interest" description="Disordered" evidence="1">
    <location>
        <begin position="77"/>
        <end position="99"/>
    </location>
</feature>
<protein>
    <submittedName>
        <fullName evidence="2">Uncharacterized protein</fullName>
    </submittedName>
</protein>
<accession>A0A135SX98</accession>
<comment type="caution">
    <text evidence="2">The sequence shown here is derived from an EMBL/GenBank/DDBJ whole genome shotgun (WGS) entry which is preliminary data.</text>
</comment>
<evidence type="ECO:0000313" key="3">
    <source>
        <dbReference type="Proteomes" id="UP000070054"/>
    </source>
</evidence>
<sequence>MVHFSQVLIHLGAQTRPTAQKAGGYSFSREQATLDRVQKLMSTTIGTEVKRAFEQRIGGKQRKAPISPRNTSIAMVGLDLDGPISSPSGVRWRGESKPQ</sequence>
<evidence type="ECO:0000313" key="2">
    <source>
        <dbReference type="EMBL" id="KXH40514.1"/>
    </source>
</evidence>
<gene>
    <name evidence="2" type="ORF">CNYM01_03106</name>
</gene>
<reference evidence="2 3" key="1">
    <citation type="submission" date="2014-02" db="EMBL/GenBank/DDBJ databases">
        <title>The genome sequence of Colletotrichum nymphaeae SA-01.</title>
        <authorList>
            <person name="Baroncelli R."/>
            <person name="Thon M.R."/>
        </authorList>
    </citation>
    <scope>NUCLEOTIDE SEQUENCE [LARGE SCALE GENOMIC DNA]</scope>
    <source>
        <strain evidence="2 3">SA-01</strain>
    </source>
</reference>
<proteinExistence type="predicted"/>
<keyword evidence="3" id="KW-1185">Reference proteome</keyword>
<dbReference type="Proteomes" id="UP000070054">
    <property type="component" value="Unassembled WGS sequence"/>
</dbReference>
<dbReference type="EMBL" id="JEMN01001314">
    <property type="protein sequence ID" value="KXH40514.1"/>
    <property type="molecule type" value="Genomic_DNA"/>
</dbReference>
<dbReference type="AlphaFoldDB" id="A0A135SX98"/>